<feature type="compositionally biased region" description="Acidic residues" evidence="1">
    <location>
        <begin position="445"/>
        <end position="461"/>
    </location>
</feature>
<feature type="compositionally biased region" description="Basic and acidic residues" evidence="1">
    <location>
        <begin position="530"/>
        <end position="539"/>
    </location>
</feature>
<keyword evidence="3" id="KW-1185">Reference proteome</keyword>
<accession>A0A8T1WLG0</accession>
<feature type="compositionally biased region" description="Acidic residues" evidence="1">
    <location>
        <begin position="220"/>
        <end position="238"/>
    </location>
</feature>
<feature type="region of interest" description="Disordered" evidence="1">
    <location>
        <begin position="289"/>
        <end position="386"/>
    </location>
</feature>
<feature type="region of interest" description="Disordered" evidence="1">
    <location>
        <begin position="523"/>
        <end position="622"/>
    </location>
</feature>
<comment type="caution">
    <text evidence="2">The sequence shown here is derived from an EMBL/GenBank/DDBJ whole genome shotgun (WGS) entry which is preliminary data.</text>
</comment>
<dbReference type="PANTHER" id="PTHR35711:SF1">
    <property type="entry name" value="ECTODERMAL, ISOFORM F"/>
    <property type="match status" value="1"/>
</dbReference>
<feature type="compositionally biased region" description="Low complexity" evidence="1">
    <location>
        <begin position="555"/>
        <end position="571"/>
    </location>
</feature>
<dbReference type="OrthoDB" id="79880at2759"/>
<gene>
    <name evidence="2" type="ORF">PHYBOEH_005638</name>
</gene>
<feature type="compositionally biased region" description="Acidic residues" evidence="1">
    <location>
        <begin position="469"/>
        <end position="478"/>
    </location>
</feature>
<feature type="compositionally biased region" description="Basic and acidic residues" evidence="1">
    <location>
        <begin position="357"/>
        <end position="366"/>
    </location>
</feature>
<evidence type="ECO:0000256" key="1">
    <source>
        <dbReference type="SAM" id="MobiDB-lite"/>
    </source>
</evidence>
<protein>
    <submittedName>
        <fullName evidence="2">Uncharacterized protein</fullName>
    </submittedName>
</protein>
<name>A0A8T1WLG0_9STRA</name>
<dbReference type="AlphaFoldDB" id="A0A8T1WLG0"/>
<dbReference type="EMBL" id="JAGDFL010000297">
    <property type="protein sequence ID" value="KAG7394135.1"/>
    <property type="molecule type" value="Genomic_DNA"/>
</dbReference>
<feature type="region of interest" description="Disordered" evidence="1">
    <location>
        <begin position="199"/>
        <end position="238"/>
    </location>
</feature>
<evidence type="ECO:0000313" key="2">
    <source>
        <dbReference type="EMBL" id="KAG7394135.1"/>
    </source>
</evidence>
<dbReference type="Proteomes" id="UP000693981">
    <property type="component" value="Unassembled WGS sequence"/>
</dbReference>
<feature type="compositionally biased region" description="Acidic residues" evidence="1">
    <location>
        <begin position="367"/>
        <end position="379"/>
    </location>
</feature>
<feature type="compositionally biased region" description="Basic residues" evidence="1">
    <location>
        <begin position="540"/>
        <end position="554"/>
    </location>
</feature>
<proteinExistence type="predicted"/>
<sequence>MDARVLLERWDRAGIFDSDSSSGEDEDDNDQTHSRNAFLALDPVKEKRRRLENSYAYQNVRQRAAASLIKRNVLNWVRSKPSFCERVAEIEAFGRTTEGLLKELSLTSAALAGDKASGNTDIFAITTGRYDPKSRYNGSIAFKDLLQFSKHMALFPIDQALRTVEDVTRRRYLFDTRCAMKIQFVWRREVIKELEVVPTPEDEPAPPITPPQTVNNWESWSDEETEIENNEDQDPDDEIDQCVNFKREVVMRKGTMNYSPVTGPPDENSVVLTSPGKGEMKVWRRSTVAATQGLTAPHPPVNRRGTPRKKRPQGSGRTVLDSDPVDVQATPVRASTKQADARSELPLLLRRSRAAARRREKERIEIPEDELQDEVDDCDQNSNKQMWKRGGELPALALAQIRDRVGYKPKPFNQRRRSVVVEIPPAAPDTGSEEGESADDHPETIEEESDEDDETNSDEDSTSDHEGTGAEDDDDESSAADGDIGRDDPPRSSIRQRRESTELSKEFRRLHLASQERELSLQNSLLSQLHSEKSADPRRQSKQRRSSVHRRQSRRPSAQAQSEQSAISSDAVIPSYDPVLHDSSDEDWEPVRRRRVRVKTRDAAADANADLSGEEDNDDNDNRSFLDVKAIMTPAERDAAFQKLLTQYLGLLQCSPAEVARRLNVN</sequence>
<organism evidence="2 3">
    <name type="scientific">Phytophthora boehmeriae</name>
    <dbReference type="NCBI Taxonomy" id="109152"/>
    <lineage>
        <taxon>Eukaryota</taxon>
        <taxon>Sar</taxon>
        <taxon>Stramenopiles</taxon>
        <taxon>Oomycota</taxon>
        <taxon>Peronosporomycetes</taxon>
        <taxon>Peronosporales</taxon>
        <taxon>Peronosporaceae</taxon>
        <taxon>Phytophthora</taxon>
    </lineage>
</organism>
<reference evidence="2" key="1">
    <citation type="submission" date="2021-02" db="EMBL/GenBank/DDBJ databases">
        <authorList>
            <person name="Palmer J.M."/>
        </authorList>
    </citation>
    <scope>NUCLEOTIDE SEQUENCE</scope>
    <source>
        <strain evidence="2">SCRP23</strain>
    </source>
</reference>
<evidence type="ECO:0000313" key="3">
    <source>
        <dbReference type="Proteomes" id="UP000693981"/>
    </source>
</evidence>
<dbReference type="PANTHER" id="PTHR35711">
    <property type="entry name" value="EXPRESSED PROTEIN"/>
    <property type="match status" value="1"/>
</dbReference>
<feature type="compositionally biased region" description="Basic and acidic residues" evidence="1">
    <location>
        <begin position="483"/>
        <end position="509"/>
    </location>
</feature>
<feature type="region of interest" description="Disordered" evidence="1">
    <location>
        <begin position="404"/>
        <end position="509"/>
    </location>
</feature>